<keyword evidence="3" id="KW-1185">Reference proteome</keyword>
<evidence type="ECO:0000313" key="3">
    <source>
        <dbReference type="Proteomes" id="UP000652761"/>
    </source>
</evidence>
<feature type="compositionally biased region" description="Basic and acidic residues" evidence="1">
    <location>
        <begin position="178"/>
        <end position="189"/>
    </location>
</feature>
<dbReference type="PANTHER" id="PTHR34046">
    <property type="entry name" value="OS06G0218800 PROTEIN"/>
    <property type="match status" value="1"/>
</dbReference>
<feature type="compositionally biased region" description="Polar residues" evidence="1">
    <location>
        <begin position="32"/>
        <end position="51"/>
    </location>
</feature>
<dbReference type="AlphaFoldDB" id="A0A843X7U9"/>
<sequence>MGWSEMEGRCRKHPKHRQSKGVCPSCLREKLSQLSASSSTHNSAIFSSPGTSYDSASSSVPSSSPGTPSAIQNHRRRHVAKKLAFLMKENKENPLLGRAAREPLTKSRSLAFVISNPLGGGKKEKKKGKADALGEEEEKEEEDKGEEVEKEEEKNQQKKKKKRGFWSKLAVGGKKRKEKDALFHSKTVRETSSARWAFLP</sequence>
<name>A0A843X7U9_COLES</name>
<gene>
    <name evidence="2" type="ORF">Taro_048400</name>
</gene>
<dbReference type="Proteomes" id="UP000652761">
    <property type="component" value="Unassembled WGS sequence"/>
</dbReference>
<feature type="compositionally biased region" description="Acidic residues" evidence="1">
    <location>
        <begin position="133"/>
        <end position="150"/>
    </location>
</feature>
<dbReference type="PANTHER" id="PTHR34046:SF19">
    <property type="entry name" value="RAPIDLY ELICITED PROTEIN, PUTATIVE-RELATED"/>
    <property type="match status" value="1"/>
</dbReference>
<dbReference type="EMBL" id="NMUH01006522">
    <property type="protein sequence ID" value="MQM15454.1"/>
    <property type="molecule type" value="Genomic_DNA"/>
</dbReference>
<dbReference type="OrthoDB" id="688136at2759"/>
<reference evidence="2" key="1">
    <citation type="submission" date="2017-07" db="EMBL/GenBank/DDBJ databases">
        <title>Taro Niue Genome Assembly and Annotation.</title>
        <authorList>
            <person name="Atibalentja N."/>
            <person name="Keating K."/>
            <person name="Fields C.J."/>
        </authorList>
    </citation>
    <scope>NUCLEOTIDE SEQUENCE</scope>
    <source>
        <strain evidence="2">Niue_2</strain>
        <tissue evidence="2">Leaf</tissue>
    </source>
</reference>
<feature type="compositionally biased region" description="Basic residues" evidence="1">
    <location>
        <begin position="10"/>
        <end position="19"/>
    </location>
</feature>
<evidence type="ECO:0000256" key="1">
    <source>
        <dbReference type="SAM" id="MobiDB-lite"/>
    </source>
</evidence>
<accession>A0A843X7U9</accession>
<evidence type="ECO:0000313" key="2">
    <source>
        <dbReference type="EMBL" id="MQM15454.1"/>
    </source>
</evidence>
<feature type="region of interest" description="Disordered" evidence="1">
    <location>
        <begin position="1"/>
        <end position="200"/>
    </location>
</feature>
<comment type="caution">
    <text evidence="2">The sequence shown here is derived from an EMBL/GenBank/DDBJ whole genome shotgun (WGS) entry which is preliminary data.</text>
</comment>
<feature type="compositionally biased region" description="Low complexity" evidence="1">
    <location>
        <begin position="52"/>
        <end position="69"/>
    </location>
</feature>
<organism evidence="2 3">
    <name type="scientific">Colocasia esculenta</name>
    <name type="common">Wild taro</name>
    <name type="synonym">Arum esculentum</name>
    <dbReference type="NCBI Taxonomy" id="4460"/>
    <lineage>
        <taxon>Eukaryota</taxon>
        <taxon>Viridiplantae</taxon>
        <taxon>Streptophyta</taxon>
        <taxon>Embryophyta</taxon>
        <taxon>Tracheophyta</taxon>
        <taxon>Spermatophyta</taxon>
        <taxon>Magnoliopsida</taxon>
        <taxon>Liliopsida</taxon>
        <taxon>Araceae</taxon>
        <taxon>Aroideae</taxon>
        <taxon>Colocasieae</taxon>
        <taxon>Colocasia</taxon>
    </lineage>
</organism>
<dbReference type="Pfam" id="PF05340">
    <property type="entry name" value="DUF740"/>
    <property type="match status" value="1"/>
</dbReference>
<protein>
    <submittedName>
        <fullName evidence="2">Uncharacterized protein</fullName>
    </submittedName>
</protein>
<dbReference type="InterPro" id="IPR008004">
    <property type="entry name" value="OCTOPUS-like"/>
</dbReference>
<proteinExistence type="predicted"/>